<dbReference type="Gene3D" id="3.40.630.30">
    <property type="match status" value="1"/>
</dbReference>
<dbReference type="GO" id="GO:0016746">
    <property type="term" value="F:acyltransferase activity"/>
    <property type="evidence" value="ECO:0007669"/>
    <property type="project" value="UniProtKB-KW"/>
</dbReference>
<keyword evidence="2" id="KW-0808">Transferase</keyword>
<accession>A0ABV9ZT76</accession>
<dbReference type="RefSeq" id="WP_382036334.1">
    <property type="nucleotide sequence ID" value="NZ_JBHSKJ010000001.1"/>
</dbReference>
<dbReference type="InterPro" id="IPR027365">
    <property type="entry name" value="GNAT_acetyltra_YdfB-like"/>
</dbReference>
<dbReference type="PROSITE" id="PS51186">
    <property type="entry name" value="GNAT"/>
    <property type="match status" value="1"/>
</dbReference>
<keyword evidence="2" id="KW-0012">Acyltransferase</keyword>
<feature type="domain" description="N-acetyltransferase" evidence="1">
    <location>
        <begin position="123"/>
        <end position="261"/>
    </location>
</feature>
<evidence type="ECO:0000259" key="1">
    <source>
        <dbReference type="PROSITE" id="PS51186"/>
    </source>
</evidence>
<evidence type="ECO:0000313" key="2">
    <source>
        <dbReference type="EMBL" id="MFC5143475.1"/>
    </source>
</evidence>
<dbReference type="EC" id="2.3.1.-" evidence="2"/>
<reference evidence="3" key="1">
    <citation type="journal article" date="2019" name="Int. J. Syst. Evol. Microbiol.">
        <title>The Global Catalogue of Microorganisms (GCM) 10K type strain sequencing project: providing services to taxonomists for standard genome sequencing and annotation.</title>
        <authorList>
            <consortium name="The Broad Institute Genomics Platform"/>
            <consortium name="The Broad Institute Genome Sequencing Center for Infectious Disease"/>
            <person name="Wu L."/>
            <person name="Ma J."/>
        </authorList>
    </citation>
    <scope>NUCLEOTIDE SEQUENCE [LARGE SCALE GENOMIC DNA]</scope>
    <source>
        <strain evidence="3">CGMCC 4.1641</strain>
    </source>
</reference>
<keyword evidence="3" id="KW-1185">Reference proteome</keyword>
<dbReference type="InterPro" id="IPR000182">
    <property type="entry name" value="GNAT_dom"/>
</dbReference>
<name>A0ABV9ZT76_9ACTN</name>
<dbReference type="EMBL" id="JBHSKJ010000001">
    <property type="protein sequence ID" value="MFC5143475.1"/>
    <property type="molecule type" value="Genomic_DNA"/>
</dbReference>
<dbReference type="SUPFAM" id="SSF55729">
    <property type="entry name" value="Acyl-CoA N-acyltransferases (Nat)"/>
    <property type="match status" value="1"/>
</dbReference>
<dbReference type="Proteomes" id="UP001596222">
    <property type="component" value="Unassembled WGS sequence"/>
</dbReference>
<evidence type="ECO:0000313" key="3">
    <source>
        <dbReference type="Proteomes" id="UP001596222"/>
    </source>
</evidence>
<organism evidence="2 3">
    <name type="scientific">Streptomyces aureoversilis</name>
    <dbReference type="NCBI Taxonomy" id="67277"/>
    <lineage>
        <taxon>Bacteria</taxon>
        <taxon>Bacillati</taxon>
        <taxon>Actinomycetota</taxon>
        <taxon>Actinomycetes</taxon>
        <taxon>Kitasatosporales</taxon>
        <taxon>Streptomycetaceae</taxon>
        <taxon>Streptomyces</taxon>
    </lineage>
</organism>
<dbReference type="Pfam" id="PF12746">
    <property type="entry name" value="GNAT_acetyltran"/>
    <property type="match status" value="1"/>
</dbReference>
<sequence>MPNDNALPSAPAVRSWRRWFPAGRPGVGALPEHAARTGLGTWWTDHPLCPRAAAVSCAGHAVLAGDPCATDPADLAPMAHCYVVAPDRFLPLLGRAFERIVPWERMIWAHDDPAPGTRPGPGLVARPLVPADAPAVRAAGPDLAWIAESWGGPAGLAASGHGWGVFRDSCLLSLACTFFAGSRYEDIAVATLPAARGRGLASACVRALCADVTARGRIPSWSCSRDNHPSRHLAVKSGFRLIHTYVHYALGAPVVGTRPLAEATRP</sequence>
<gene>
    <name evidence="2" type="ORF">ACFPP6_02010</name>
</gene>
<proteinExistence type="predicted"/>
<protein>
    <submittedName>
        <fullName evidence="2">GNAT family N-acetyltransferase</fullName>
        <ecNumber evidence="2">2.3.1.-</ecNumber>
    </submittedName>
</protein>
<comment type="caution">
    <text evidence="2">The sequence shown here is derived from an EMBL/GenBank/DDBJ whole genome shotgun (WGS) entry which is preliminary data.</text>
</comment>
<dbReference type="InterPro" id="IPR016181">
    <property type="entry name" value="Acyl_CoA_acyltransferase"/>
</dbReference>